<dbReference type="OrthoDB" id="9768177at2"/>
<evidence type="ECO:0000259" key="9">
    <source>
        <dbReference type="Pfam" id="PF07715"/>
    </source>
</evidence>
<evidence type="ECO:0000256" key="8">
    <source>
        <dbReference type="SAM" id="SignalP"/>
    </source>
</evidence>
<accession>A0A2T5JDD6</accession>
<evidence type="ECO:0000256" key="3">
    <source>
        <dbReference type="ARBA" id="ARBA00022452"/>
    </source>
</evidence>
<dbReference type="InterPro" id="IPR039426">
    <property type="entry name" value="TonB-dep_rcpt-like"/>
</dbReference>
<name>A0A2T5JDD6_9SPHI</name>
<protein>
    <submittedName>
        <fullName evidence="10">TonB-linked SusC/RagA family outer membrane protein</fullName>
    </submittedName>
</protein>
<comment type="similarity">
    <text evidence="7">Belongs to the TonB-dependent receptor family.</text>
</comment>
<dbReference type="Pfam" id="PF13715">
    <property type="entry name" value="CarbopepD_reg_2"/>
    <property type="match status" value="1"/>
</dbReference>
<dbReference type="GO" id="GO:0009279">
    <property type="term" value="C:cell outer membrane"/>
    <property type="evidence" value="ECO:0007669"/>
    <property type="project" value="UniProtKB-SubCell"/>
</dbReference>
<feature type="signal peptide" evidence="8">
    <location>
        <begin position="1"/>
        <end position="21"/>
    </location>
</feature>
<evidence type="ECO:0000256" key="2">
    <source>
        <dbReference type="ARBA" id="ARBA00022448"/>
    </source>
</evidence>
<keyword evidence="5 7" id="KW-0472">Membrane</keyword>
<evidence type="ECO:0000256" key="1">
    <source>
        <dbReference type="ARBA" id="ARBA00004571"/>
    </source>
</evidence>
<dbReference type="RefSeq" id="WP_107827694.1">
    <property type="nucleotide sequence ID" value="NZ_CP160205.1"/>
</dbReference>
<keyword evidence="2 7" id="KW-0813">Transport</keyword>
<dbReference type="NCBIfam" id="TIGR04057">
    <property type="entry name" value="SusC_RagA_signa"/>
    <property type="match status" value="1"/>
</dbReference>
<dbReference type="AlphaFoldDB" id="A0A2T5JDD6"/>
<sequence length="1042" mass="112097">MKKLLLASLCFLMLCAQQLYAQNRTVSGVVTAKEDGAPLPGVSVKVRGANIGTQTGIDGHYTLSVPASATFLEFSFIGYSDFSMPIAGRVVNATLTIASKQLGEVVVTALGIKREARSLGYSTSTVRGEDVTKARDGNVLDALAGQMAGVRVNNTSGTIGGSSKIVIRGVNSLSANNTLYVIDGSPVNESTSAGGTIVSNVDYGNRMGDLAPDDIESITVLKGAAAAALYGNRAKDGAVIITTKKGKKGTMSVDINSSIGFSNPLVLPKFQNEWAQGNFGTYALTSLNGWGPNIANSNAQNLKFTNFLGQNVALQAYPDNVKDFFQTGVRSIDNIAISGADENGDYRISFSNDNEKGFIPQSTLAKYTLSINAGRNFSKSLTSRFTGSYTSIAADGRPAQASNNTNGIVNAVYGMPRTVDIHLLGDNYQDPVTGNQITLSPNRNGNNPFWIMNYNRNSNTVDHFIGTYNLTYKPIEWFSLSNNFGADVYTEKRAEHIRNGTVGYQSQFSTYDLLNQQINDDLIATIEQNILIKDFKFKLVAGGNINQRFAQATNILAVGLTVDQLYTYSNAASKTPTQAYSKQRSESLYGDLTINYKDYLYLDITGRNDFTSTLPINSRSFFYPSFSGSFNFSELLKSNSSFDWLSSGKLRASWASVGSDLGPYLLDYAYTPTSTVFLQYVSSTATVFPAGPISTAFTAPTTLPNANLVPQKVNTYEFGTDLSFLHDRIGLVFNYYTGKTRNNLLSIATPPSSGYSFKVVNAGVVQNIGYEAEVNTTPIVAGGFKWDLGFNFNKNKQKVLDLAPGLTQLTIASGYSGLFIKAEPGQGFGLYGSAWKRSPDGQFIIDPASGLKVAPLTNQRLGNIYADWTGGIKNTFSYKGLSLFTLVDIRKGGVFFSGTVANLRSSGLAAETGGDRTPFVDPGVNLVNGAYVPNTTKVSSVQAYWVNQASVSNTEGDVFDAGFIKLRQVSLSYAIPKSVLGKSFIKKLQIGAEGTNLWLIKSHVPHVDPESNFFGAGSAGEGVEFNSIPTARVIGINLRATL</sequence>
<dbReference type="InterPro" id="IPR036942">
    <property type="entry name" value="Beta-barrel_TonB_sf"/>
</dbReference>
<dbReference type="InterPro" id="IPR037066">
    <property type="entry name" value="Plug_dom_sf"/>
</dbReference>
<keyword evidence="8" id="KW-0732">Signal</keyword>
<dbReference type="EMBL" id="QAOQ01000002">
    <property type="protein sequence ID" value="PTQ99780.1"/>
    <property type="molecule type" value="Genomic_DNA"/>
</dbReference>
<feature type="domain" description="TonB-dependent receptor plug" evidence="9">
    <location>
        <begin position="117"/>
        <end position="237"/>
    </location>
</feature>
<keyword evidence="6 7" id="KW-0998">Cell outer membrane</keyword>
<keyword evidence="3 7" id="KW-1134">Transmembrane beta strand</keyword>
<proteinExistence type="inferred from homology"/>
<dbReference type="Gene3D" id="2.170.130.10">
    <property type="entry name" value="TonB-dependent receptor, plug domain"/>
    <property type="match status" value="1"/>
</dbReference>
<evidence type="ECO:0000313" key="11">
    <source>
        <dbReference type="Proteomes" id="UP000244168"/>
    </source>
</evidence>
<dbReference type="Pfam" id="PF07715">
    <property type="entry name" value="Plug"/>
    <property type="match status" value="1"/>
</dbReference>
<dbReference type="Proteomes" id="UP000244168">
    <property type="component" value="Unassembled WGS sequence"/>
</dbReference>
<evidence type="ECO:0000256" key="7">
    <source>
        <dbReference type="PROSITE-ProRule" id="PRU01360"/>
    </source>
</evidence>
<keyword evidence="4 7" id="KW-0812">Transmembrane</keyword>
<evidence type="ECO:0000256" key="4">
    <source>
        <dbReference type="ARBA" id="ARBA00022692"/>
    </source>
</evidence>
<dbReference type="Gene3D" id="2.40.170.20">
    <property type="entry name" value="TonB-dependent receptor, beta-barrel domain"/>
    <property type="match status" value="1"/>
</dbReference>
<evidence type="ECO:0000256" key="6">
    <source>
        <dbReference type="ARBA" id="ARBA00023237"/>
    </source>
</evidence>
<comment type="caution">
    <text evidence="10">The sequence shown here is derived from an EMBL/GenBank/DDBJ whole genome shotgun (WGS) entry which is preliminary data.</text>
</comment>
<gene>
    <name evidence="10" type="ORF">C8P68_102610</name>
</gene>
<reference evidence="10 11" key="1">
    <citation type="submission" date="2018-04" db="EMBL/GenBank/DDBJ databases">
        <title>Genomic Encyclopedia of Archaeal and Bacterial Type Strains, Phase II (KMG-II): from individual species to whole genera.</title>
        <authorList>
            <person name="Goeker M."/>
        </authorList>
    </citation>
    <scope>NUCLEOTIDE SEQUENCE [LARGE SCALE GENOMIC DNA]</scope>
    <source>
        <strain evidence="10 11">DSM 26809</strain>
    </source>
</reference>
<evidence type="ECO:0000256" key="5">
    <source>
        <dbReference type="ARBA" id="ARBA00023136"/>
    </source>
</evidence>
<dbReference type="SUPFAM" id="SSF49464">
    <property type="entry name" value="Carboxypeptidase regulatory domain-like"/>
    <property type="match status" value="1"/>
</dbReference>
<dbReference type="Gene3D" id="2.60.40.1120">
    <property type="entry name" value="Carboxypeptidase-like, regulatory domain"/>
    <property type="match status" value="1"/>
</dbReference>
<comment type="subcellular location">
    <subcellularLocation>
        <location evidence="1 7">Cell outer membrane</location>
        <topology evidence="1 7">Multi-pass membrane protein</topology>
    </subcellularLocation>
</comment>
<organism evidence="10 11">
    <name type="scientific">Mucilaginibacter yixingensis</name>
    <dbReference type="NCBI Taxonomy" id="1295612"/>
    <lineage>
        <taxon>Bacteria</taxon>
        <taxon>Pseudomonadati</taxon>
        <taxon>Bacteroidota</taxon>
        <taxon>Sphingobacteriia</taxon>
        <taxon>Sphingobacteriales</taxon>
        <taxon>Sphingobacteriaceae</taxon>
        <taxon>Mucilaginibacter</taxon>
    </lineage>
</organism>
<keyword evidence="11" id="KW-1185">Reference proteome</keyword>
<dbReference type="PROSITE" id="PS52016">
    <property type="entry name" value="TONB_DEPENDENT_REC_3"/>
    <property type="match status" value="1"/>
</dbReference>
<dbReference type="InterPro" id="IPR023997">
    <property type="entry name" value="TonB-dep_OMP_SusC/RagA_CS"/>
</dbReference>
<dbReference type="InterPro" id="IPR023996">
    <property type="entry name" value="TonB-dep_OMP_SusC/RagA"/>
</dbReference>
<feature type="chain" id="PRO_5015400623" evidence="8">
    <location>
        <begin position="22"/>
        <end position="1042"/>
    </location>
</feature>
<dbReference type="InterPro" id="IPR008969">
    <property type="entry name" value="CarboxyPept-like_regulatory"/>
</dbReference>
<dbReference type="SUPFAM" id="SSF56935">
    <property type="entry name" value="Porins"/>
    <property type="match status" value="1"/>
</dbReference>
<dbReference type="NCBIfam" id="TIGR04056">
    <property type="entry name" value="OMP_RagA_SusC"/>
    <property type="match status" value="1"/>
</dbReference>
<dbReference type="InterPro" id="IPR012910">
    <property type="entry name" value="Plug_dom"/>
</dbReference>
<evidence type="ECO:0000313" key="10">
    <source>
        <dbReference type="EMBL" id="PTQ99780.1"/>
    </source>
</evidence>